<evidence type="ECO:0000313" key="6">
    <source>
        <dbReference type="EMBL" id="MFC3388013.1"/>
    </source>
</evidence>
<gene>
    <name evidence="6" type="ORF">ACFOEO_05285</name>
</gene>
<dbReference type="PANTHER" id="PTHR12302:SF3">
    <property type="entry name" value="SERINE_THREONINE-PROTEIN KINASE 31"/>
    <property type="match status" value="1"/>
</dbReference>
<dbReference type="InterPro" id="IPR035437">
    <property type="entry name" value="SNase_OB-fold_sf"/>
</dbReference>
<dbReference type="Pfam" id="PF00565">
    <property type="entry name" value="SNase"/>
    <property type="match status" value="1"/>
</dbReference>
<evidence type="ECO:0000256" key="3">
    <source>
        <dbReference type="ARBA" id="ARBA00022801"/>
    </source>
</evidence>
<dbReference type="Pfam" id="PF05901">
    <property type="entry name" value="Excalibur"/>
    <property type="match status" value="1"/>
</dbReference>
<feature type="domain" description="TNase-like" evidence="5">
    <location>
        <begin position="145"/>
        <end position="279"/>
    </location>
</feature>
<dbReference type="InterPro" id="IPR016071">
    <property type="entry name" value="Staphylococal_nuclease_OB-fold"/>
</dbReference>
<keyword evidence="3" id="KW-0378">Hydrolase</keyword>
<feature type="transmembrane region" description="Helical" evidence="4">
    <location>
        <begin position="6"/>
        <end position="25"/>
    </location>
</feature>
<keyword evidence="7" id="KW-1185">Reference proteome</keyword>
<dbReference type="SMART" id="SM00318">
    <property type="entry name" value="SNc"/>
    <property type="match status" value="1"/>
</dbReference>
<evidence type="ECO:0000256" key="4">
    <source>
        <dbReference type="SAM" id="Phobius"/>
    </source>
</evidence>
<evidence type="ECO:0000256" key="2">
    <source>
        <dbReference type="ARBA" id="ARBA00022759"/>
    </source>
</evidence>
<dbReference type="RefSeq" id="WP_380652831.1">
    <property type="nucleotide sequence ID" value="NZ_JBHRVQ010000001.1"/>
</dbReference>
<evidence type="ECO:0000313" key="7">
    <source>
        <dbReference type="Proteomes" id="UP001595637"/>
    </source>
</evidence>
<evidence type="ECO:0000256" key="1">
    <source>
        <dbReference type="ARBA" id="ARBA00022722"/>
    </source>
</evidence>
<dbReference type="SUPFAM" id="SSF50199">
    <property type="entry name" value="Staphylococcal nuclease"/>
    <property type="match status" value="1"/>
</dbReference>
<dbReference type="SMART" id="SM00894">
    <property type="entry name" value="Excalibur"/>
    <property type="match status" value="1"/>
</dbReference>
<keyword evidence="4" id="KW-0472">Membrane</keyword>
<keyword evidence="4" id="KW-0812">Transmembrane</keyword>
<sequence length="338" mass="37252">MDLIFLILSFLAALSAVVTFGLGLIEYIMRRNHAKYWQWAIMMVTSAAVLAFMAALMASDMTLRTGFIVVGIYLILAVIGIITVHIIKQSRGEETKGYLKLIGILLTTASATFAIAFLVVDSSESPIREINETFGAEEGDSRSGERIPVTIASFVDGDTTRFNYNGEDASFRYLLIDTPETNHPRLGMQPFGSEASTRTKALLSEASTIEVEFDDGPKQDHYGRYLAYIYADGEMINEVLVREGLAQVRYINPPNTKYLKQLESAQAEAEAAGLGIWSLDHPYNSDAYQSGSSDDPGEEVEDFANCTELRAVYPRGVEAAHPAYQLKMDGNRNGHACE</sequence>
<dbReference type="InterPro" id="IPR008613">
    <property type="entry name" value="Excalibur_Ca-bd_domain"/>
</dbReference>
<dbReference type="Gene3D" id="2.40.50.90">
    <property type="match status" value="1"/>
</dbReference>
<dbReference type="Proteomes" id="UP001595637">
    <property type="component" value="Unassembled WGS sequence"/>
</dbReference>
<keyword evidence="2" id="KW-0255">Endonuclease</keyword>
<comment type="caution">
    <text evidence="6">The sequence shown here is derived from an EMBL/GenBank/DDBJ whole genome shotgun (WGS) entry which is preliminary data.</text>
</comment>
<feature type="transmembrane region" description="Helical" evidence="4">
    <location>
        <begin position="99"/>
        <end position="120"/>
    </location>
</feature>
<evidence type="ECO:0000259" key="5">
    <source>
        <dbReference type="PROSITE" id="PS50830"/>
    </source>
</evidence>
<proteinExistence type="predicted"/>
<accession>A0ABV7N589</accession>
<dbReference type="PROSITE" id="PS50830">
    <property type="entry name" value="TNASE_3"/>
    <property type="match status" value="1"/>
</dbReference>
<dbReference type="PANTHER" id="PTHR12302">
    <property type="entry name" value="EBNA2 BINDING PROTEIN P100"/>
    <property type="match status" value="1"/>
</dbReference>
<keyword evidence="1" id="KW-0540">Nuclease</keyword>
<name>A0ABV7N589_9STAP</name>
<organism evidence="6 7">
    <name type="scientific">Salinicoccus sesuvii</name>
    <dbReference type="NCBI Taxonomy" id="868281"/>
    <lineage>
        <taxon>Bacteria</taxon>
        <taxon>Bacillati</taxon>
        <taxon>Bacillota</taxon>
        <taxon>Bacilli</taxon>
        <taxon>Bacillales</taxon>
        <taxon>Staphylococcaceae</taxon>
        <taxon>Salinicoccus</taxon>
    </lineage>
</organism>
<reference evidence="7" key="1">
    <citation type="journal article" date="2019" name="Int. J. Syst. Evol. Microbiol.">
        <title>The Global Catalogue of Microorganisms (GCM) 10K type strain sequencing project: providing services to taxonomists for standard genome sequencing and annotation.</title>
        <authorList>
            <consortium name="The Broad Institute Genomics Platform"/>
            <consortium name="The Broad Institute Genome Sequencing Center for Infectious Disease"/>
            <person name="Wu L."/>
            <person name="Ma J."/>
        </authorList>
    </citation>
    <scope>NUCLEOTIDE SEQUENCE [LARGE SCALE GENOMIC DNA]</scope>
    <source>
        <strain evidence="7">CCM 7756</strain>
    </source>
</reference>
<keyword evidence="4" id="KW-1133">Transmembrane helix</keyword>
<dbReference type="EMBL" id="JBHRVQ010000001">
    <property type="protein sequence ID" value="MFC3388013.1"/>
    <property type="molecule type" value="Genomic_DNA"/>
</dbReference>
<protein>
    <submittedName>
        <fullName evidence="6">Thermonuclease family protein</fullName>
    </submittedName>
</protein>
<feature type="transmembrane region" description="Helical" evidence="4">
    <location>
        <begin position="65"/>
        <end position="87"/>
    </location>
</feature>
<feature type="transmembrane region" description="Helical" evidence="4">
    <location>
        <begin position="37"/>
        <end position="59"/>
    </location>
</feature>